<dbReference type="Proteomes" id="UP000839052">
    <property type="component" value="Chromosome"/>
</dbReference>
<gene>
    <name evidence="1" type="ORF">NTG6680_0996</name>
</gene>
<evidence type="ECO:0000313" key="2">
    <source>
        <dbReference type="Proteomes" id="UP000839052"/>
    </source>
</evidence>
<name>A0ABM8YXI2_9PROT</name>
<protein>
    <recommendedName>
        <fullName evidence="3">Carbohydrate family 9 binding domain-like</fullName>
    </recommendedName>
</protein>
<dbReference type="CDD" id="cd09618">
    <property type="entry name" value="CBM9_like_2"/>
    <property type="match status" value="1"/>
</dbReference>
<organism evidence="1 2">
    <name type="scientific">Candidatus Nitrotoga arctica</name>
    <dbReference type="NCBI Taxonomy" id="453162"/>
    <lineage>
        <taxon>Bacteria</taxon>
        <taxon>Pseudomonadati</taxon>
        <taxon>Pseudomonadota</taxon>
        <taxon>Betaproteobacteria</taxon>
        <taxon>Nitrosomonadales</taxon>
        <taxon>Gallionellaceae</taxon>
        <taxon>Candidatus Nitrotoga</taxon>
    </lineage>
</organism>
<proteinExistence type="predicted"/>
<dbReference type="RefSeq" id="WP_239796213.1">
    <property type="nucleotide sequence ID" value="NZ_OU912926.1"/>
</dbReference>
<dbReference type="EMBL" id="OU912926">
    <property type="protein sequence ID" value="CAG9932249.1"/>
    <property type="molecule type" value="Genomic_DNA"/>
</dbReference>
<evidence type="ECO:0008006" key="3">
    <source>
        <dbReference type="Google" id="ProtNLM"/>
    </source>
</evidence>
<reference evidence="1 2" key="1">
    <citation type="submission" date="2021-10" db="EMBL/GenBank/DDBJ databases">
        <authorList>
            <person name="Koch H."/>
        </authorList>
    </citation>
    <scope>NUCLEOTIDE SEQUENCE [LARGE SCALE GENOMIC DNA]</scope>
    <source>
        <strain evidence="1">6680</strain>
    </source>
</reference>
<dbReference type="Gene3D" id="2.60.40.1190">
    <property type="match status" value="1"/>
</dbReference>
<evidence type="ECO:0000313" key="1">
    <source>
        <dbReference type="EMBL" id="CAG9932249.1"/>
    </source>
</evidence>
<dbReference type="SUPFAM" id="SSF49344">
    <property type="entry name" value="CBD9-like"/>
    <property type="match status" value="1"/>
</dbReference>
<accession>A0ABM8YXI2</accession>
<keyword evidence="2" id="KW-1185">Reference proteome</keyword>
<sequence length="728" mass="79923">MKSCLFISLVLRVWIVRTMATGLLFGSPLVLAVTTNPTAPTAIRTTSIPVIDGVLDDLVWKQAPPISDFVQIQPTHGAAPTRRTEIQMVHDGRILFVAIRAYDTAPKEIVARQMLRDADGIKYDDHVALVFDPEGRGRNGFVFRVNANGARLDSLVYDGVEERSDWDAIWNAEAHIDDAGWSAELFIPLSAVGAANSDAPWKFNAERWIARASEKVRLYGISADKHLTSLGDAKDLNGIKPDSTGLGVRIKPSIRLNANSFGATNIKNQFDLEPGLEVFYQGRRNLSASFAYNLNFGEAEADDRIVNLTRFPLFRPERREFFLRDSGRFSFGGLSETAIPFFSRRIGINSQGMVSNLDFGAKVAGTVAGLDFGILGTRVEKGEAERAAQVGGMRVTGALAEKTRMGMIATQGNPEGTSGSYLVGSDFQYRNTNLPGDRTLDAFAWAQKSGNPGLGTGRAFGGSINYPNIGLSGNANWQYIDAGFLPALGFITESGVNRTGGEIGWWTRTKKGGDIIPALDWQTRNKLDGTESSVLLNPEIYIANAAEDFIFPEFFIQTDRLAAPFHVLPGVVIPAGNYRWNYFSLEAGSSPSRPLSITAYARIGGYYDGRRNDQSISTIWNVNKHWGLRSGLERSDIDLPTGSFVVHTAKIRLDHAASNRLSESLTFQWDNVSEQLGAIARVHWIIVPGREVFLAANYLAATSDAADEPVQMQSQTSVTLKLVWNWER</sequence>